<organism evidence="4 5">
    <name type="scientific">Adineta steineri</name>
    <dbReference type="NCBI Taxonomy" id="433720"/>
    <lineage>
        <taxon>Eukaryota</taxon>
        <taxon>Metazoa</taxon>
        <taxon>Spiralia</taxon>
        <taxon>Gnathifera</taxon>
        <taxon>Rotifera</taxon>
        <taxon>Eurotatoria</taxon>
        <taxon>Bdelloidea</taxon>
        <taxon>Adinetida</taxon>
        <taxon>Adinetidae</taxon>
        <taxon>Adineta</taxon>
    </lineage>
</organism>
<dbReference type="InterPro" id="IPR013517">
    <property type="entry name" value="FG-GAP"/>
</dbReference>
<dbReference type="Proteomes" id="UP000663868">
    <property type="component" value="Unassembled WGS sequence"/>
</dbReference>
<evidence type="ECO:0000313" key="4">
    <source>
        <dbReference type="EMBL" id="CAF4259403.1"/>
    </source>
</evidence>
<dbReference type="AlphaFoldDB" id="A0A820F5N4"/>
<dbReference type="EMBL" id="CAJOBB010011339">
    <property type="protein sequence ID" value="CAF4259403.1"/>
    <property type="molecule type" value="Genomic_DNA"/>
</dbReference>
<name>A0A820F5N4_9BILA</name>
<dbReference type="Gene3D" id="2.30.30.100">
    <property type="match status" value="1"/>
</dbReference>
<evidence type="ECO:0000256" key="3">
    <source>
        <dbReference type="SAM" id="SignalP"/>
    </source>
</evidence>
<comment type="caution">
    <text evidence="4">The sequence shown here is derived from an EMBL/GenBank/DDBJ whole genome shotgun (WGS) entry which is preliminary data.</text>
</comment>
<dbReference type="PANTHER" id="PTHR46580">
    <property type="entry name" value="SENSOR KINASE-RELATED"/>
    <property type="match status" value="1"/>
</dbReference>
<gene>
    <name evidence="4" type="ORF">KXQ929_LOCUS43256</name>
</gene>
<dbReference type="InterPro" id="IPR028994">
    <property type="entry name" value="Integrin_alpha_N"/>
</dbReference>
<evidence type="ECO:0000256" key="2">
    <source>
        <dbReference type="SAM" id="MobiDB-lite"/>
    </source>
</evidence>
<feature type="chain" id="PRO_5032756128" evidence="3">
    <location>
        <begin position="17"/>
        <end position="259"/>
    </location>
</feature>
<proteinExistence type="predicted"/>
<dbReference type="SUPFAM" id="SSF69318">
    <property type="entry name" value="Integrin alpha N-terminal domain"/>
    <property type="match status" value="1"/>
</dbReference>
<dbReference type="Pfam" id="PF13517">
    <property type="entry name" value="FG-GAP_3"/>
    <property type="match status" value="1"/>
</dbReference>
<feature type="signal peptide" evidence="3">
    <location>
        <begin position="1"/>
        <end position="16"/>
    </location>
</feature>
<sequence length="259" mass="27462">MFRLIFILSLFCVCNAILITKIQNIIIVGNMYNNLLNVTEDQCICEMIEANDGISALNYFSTNQTCQLFRSNSSTIYVEFYLNSTTIFLNQSSMSISILNIQGYQSSTSSSTSTIIPSTSPSTTSSSTSTKTTTRTSSPTSTTASITTSMTTSASNSFLNQSTYSTGVNPFSVAVVDVNSDNQPDIIVANADDNTVSVLLNAGSGTFNVQTTYPVGNYPVSVTVVDVNSDNKSDIVVANAADGTVGVLLNAGSSTFNAQ</sequence>
<feature type="non-terminal residue" evidence="4">
    <location>
        <position position="259"/>
    </location>
</feature>
<evidence type="ECO:0000256" key="1">
    <source>
        <dbReference type="ARBA" id="ARBA00022729"/>
    </source>
</evidence>
<keyword evidence="1 3" id="KW-0732">Signal</keyword>
<protein>
    <submittedName>
        <fullName evidence="4">Uncharacterized protein</fullName>
    </submittedName>
</protein>
<accession>A0A820F5N4</accession>
<reference evidence="4" key="1">
    <citation type="submission" date="2021-02" db="EMBL/GenBank/DDBJ databases">
        <authorList>
            <person name="Nowell W R."/>
        </authorList>
    </citation>
    <scope>NUCLEOTIDE SEQUENCE</scope>
</reference>
<evidence type="ECO:0000313" key="5">
    <source>
        <dbReference type="Proteomes" id="UP000663868"/>
    </source>
</evidence>
<feature type="region of interest" description="Disordered" evidence="2">
    <location>
        <begin position="108"/>
        <end position="146"/>
    </location>
</feature>